<evidence type="ECO:0000313" key="2">
    <source>
        <dbReference type="EnsemblPlants" id="OBART08G12450.1"/>
    </source>
</evidence>
<accession>A0A0D3GZI9</accession>
<name>A0A0D3GZI9_9ORYZ</name>
<evidence type="ECO:0000256" key="1">
    <source>
        <dbReference type="SAM" id="MobiDB-lite"/>
    </source>
</evidence>
<protein>
    <recommendedName>
        <fullName evidence="4">DUF834 domain-containing protein</fullName>
    </recommendedName>
</protein>
<dbReference type="AlphaFoldDB" id="A0A0D3GZI9"/>
<dbReference type="PaxDb" id="65489-OBART08G12450.1"/>
<reference evidence="2" key="2">
    <citation type="submission" date="2015-03" db="UniProtKB">
        <authorList>
            <consortium name="EnsemblPlants"/>
        </authorList>
    </citation>
    <scope>IDENTIFICATION</scope>
</reference>
<sequence length="237" mass="26073">MWTGHQGIIVGGGGGVPRRRYVALPFSRTGNGRGDRSRRNRWRAWWRGRGAAGDDDKSMGEEQRQQPSSAMPAAPNLEEEMGILRFSPEIAAAGDDDKSLGRSGGNGPRWRGDGDPRNAARRLVALRSGSSSSGTDREEQRQWTSLAVLAAPDLELSSGWLLSGAGVVAAAWSVWGEDREEQRRRPSPAGRRRGRRGAVALGTKKMWCGVDKREGKQREGGGRKKRQEWHGSNFRIF</sequence>
<evidence type="ECO:0000313" key="3">
    <source>
        <dbReference type="Proteomes" id="UP000026960"/>
    </source>
</evidence>
<proteinExistence type="predicted"/>
<reference evidence="2" key="1">
    <citation type="journal article" date="2009" name="Rice">
        <title>De Novo Next Generation Sequencing of Plant Genomes.</title>
        <authorList>
            <person name="Rounsley S."/>
            <person name="Marri P.R."/>
            <person name="Yu Y."/>
            <person name="He R."/>
            <person name="Sisneros N."/>
            <person name="Goicoechea J.L."/>
            <person name="Lee S.J."/>
            <person name="Angelova A."/>
            <person name="Kudrna D."/>
            <person name="Luo M."/>
            <person name="Affourtit J."/>
            <person name="Desany B."/>
            <person name="Knight J."/>
            <person name="Niazi F."/>
            <person name="Egholm M."/>
            <person name="Wing R.A."/>
        </authorList>
    </citation>
    <scope>NUCLEOTIDE SEQUENCE [LARGE SCALE GENOMIC DNA]</scope>
    <source>
        <strain evidence="2">cv. IRGC 105608</strain>
    </source>
</reference>
<feature type="region of interest" description="Disordered" evidence="1">
    <location>
        <begin position="177"/>
        <end position="237"/>
    </location>
</feature>
<dbReference type="EnsemblPlants" id="OBART08G12450.1">
    <property type="protein sequence ID" value="OBART08G12450.1"/>
    <property type="gene ID" value="OBART08G12450"/>
</dbReference>
<dbReference type="HOGENOM" id="CLU_1172224_0_0_1"/>
<organism evidence="2">
    <name type="scientific">Oryza barthii</name>
    <dbReference type="NCBI Taxonomy" id="65489"/>
    <lineage>
        <taxon>Eukaryota</taxon>
        <taxon>Viridiplantae</taxon>
        <taxon>Streptophyta</taxon>
        <taxon>Embryophyta</taxon>
        <taxon>Tracheophyta</taxon>
        <taxon>Spermatophyta</taxon>
        <taxon>Magnoliopsida</taxon>
        <taxon>Liliopsida</taxon>
        <taxon>Poales</taxon>
        <taxon>Poaceae</taxon>
        <taxon>BOP clade</taxon>
        <taxon>Oryzoideae</taxon>
        <taxon>Oryzeae</taxon>
        <taxon>Oryzinae</taxon>
        <taxon>Oryza</taxon>
    </lineage>
</organism>
<feature type="compositionally biased region" description="Basic and acidic residues" evidence="1">
    <location>
        <begin position="52"/>
        <end position="64"/>
    </location>
</feature>
<dbReference type="Proteomes" id="UP000026960">
    <property type="component" value="Chromosome 8"/>
</dbReference>
<feature type="region of interest" description="Disordered" evidence="1">
    <location>
        <begin position="49"/>
        <end position="73"/>
    </location>
</feature>
<keyword evidence="3" id="KW-1185">Reference proteome</keyword>
<evidence type="ECO:0008006" key="4">
    <source>
        <dbReference type="Google" id="ProtNLM"/>
    </source>
</evidence>
<dbReference type="Gramene" id="OBART08G12450.1">
    <property type="protein sequence ID" value="OBART08G12450.1"/>
    <property type="gene ID" value="OBART08G12450"/>
</dbReference>
<feature type="region of interest" description="Disordered" evidence="1">
    <location>
        <begin position="92"/>
        <end position="117"/>
    </location>
</feature>
<feature type="compositionally biased region" description="Basic and acidic residues" evidence="1">
    <location>
        <begin position="210"/>
        <end position="222"/>
    </location>
</feature>